<feature type="region of interest" description="Disordered" evidence="1">
    <location>
        <begin position="643"/>
        <end position="720"/>
    </location>
</feature>
<evidence type="ECO:0000256" key="2">
    <source>
        <dbReference type="SAM" id="Phobius"/>
    </source>
</evidence>
<feature type="compositionally biased region" description="Basic and acidic residues" evidence="1">
    <location>
        <begin position="319"/>
        <end position="331"/>
    </location>
</feature>
<feature type="compositionally biased region" description="Basic and acidic residues" evidence="1">
    <location>
        <begin position="104"/>
        <end position="132"/>
    </location>
</feature>
<feature type="compositionally biased region" description="Polar residues" evidence="1">
    <location>
        <begin position="251"/>
        <end position="260"/>
    </location>
</feature>
<feature type="compositionally biased region" description="Basic and acidic residues" evidence="1">
    <location>
        <begin position="750"/>
        <end position="765"/>
    </location>
</feature>
<evidence type="ECO:0000313" key="4">
    <source>
        <dbReference type="Proteomes" id="UP000823941"/>
    </source>
</evidence>
<protein>
    <submittedName>
        <fullName evidence="3">Uncharacterized protein</fullName>
    </submittedName>
</protein>
<accession>A0ABQ7QEX7</accession>
<feature type="transmembrane region" description="Helical" evidence="2">
    <location>
        <begin position="34"/>
        <end position="57"/>
    </location>
</feature>
<sequence>MSPRSRKTVTRGKGSCGRFTPRSGNSSAGHCQDLIVESICVITLVIGCIIFSLFYFLTQLSSRSAPSSSMPTRRHRSRIRNIDNHNRSSSESKIQPVSAAGSTRDFEPQNIIRRERSSSFDRRQRVNESSRDSINEELEDFKRSKWKSLMEESFVGKNGQMRYIGMSPSDSLENISEEKIQLQTSSNNPQSSEVNKENMIPKFNVSKEFVPKNESSDNKTSYKDDMELKSKTISEKRKTESLTKHRDLSKDPSQGIISPNRTHKVKTDEQISNNRPGSRRHSNDNNEEVLPDTKDKIRSSKQNDEQKVYNNIKSNSMKLTEEKHNDTEISPKTKLNYSGKNHNDLNIKNDEKMISAEPHVLLDSIKNLQDSEVNLKADGTKSTLTTAHDHKIKIKTTEEDKKYENTSNKSDQAVNPSKKIKIQEHNQNFGTKPVYEVNLKDVISDTHKRQYSNSLKVIPKIGTKMENNGNKSIEKNIHSNDSKPVSSKIEEELNYKNNNGSSKKLHEKVSDELCGCVTTISSQKLSGEVKNLYAKAVDPPFLKLDSTEEKSKKDQVTRTKTLAKIEPKIKEEPVGNSKPNISDDLCGCDDTSNKKQTTDKIHNENQEKSQGYDKTKIKEEPVGNSKPNISDDLCGCVDTSNKKQTTDEIHNENQEKSQGYDKTKIKEEPVGNSKPKISDDLCGCKDTSNKKQTTDEIHNENQEKSQGYDKTKIKEETVGNSKPKISDDLCGCKDTSNKKQTTDQIHNDIREKSQGYDKTKTKEEPVANSKPNISDDLCGCNDTSNKKQTTDQLPSTNNLKEITNDTKTYKTISNEQSKPNHEKVKLEIKQEHLKKSNESNSDDHCGCDVINKLQEPLLQKIVNESSTQFLQHRIKTESNGIKEEKKEIKEEKTHMSAVVPEAHAKKEMETKFLQGTKTDDRNGSSTQFLQHRIKTESNGIKEEKKEIKEEKTHMSAVVPEAHAKKVVDTKTDDSCECDETTDSNNNQLLAPNMYGKSTKVPLLSQIKIEKQEMPSLEEASKPQPIFSKSSKPSFLGVKSEMKEEKYDMKTNLSNIYAKSTTPPFLQSKKEREKTNSSSSNHTYNDLIQKKNFATKESSCNNICGIKSQKSTVSIKKSQSQINAKLSARSINSSHSPKTIRVPFQEMTQYKTSKDRDGRVNKAQFGKNIAKLKAERKRQYSLRQAEKSVSGCSKHCVGVLDQMSKDQLKYFEDHYKGASHQNKIDIEISRSQPHKKNPMEKMQNPSESSIGLLKKMSQQDAHLAETLLDCDRCRSEDMKSLQSNNTNIPLSMTSDETAFVRDIVATSTPNASVSAVPLKETCDKEECKNMKKSVQK</sequence>
<dbReference type="Proteomes" id="UP000823941">
    <property type="component" value="Chromosome 17"/>
</dbReference>
<keyword evidence="2" id="KW-0812">Transmembrane</keyword>
<feature type="compositionally biased region" description="Polar residues" evidence="1">
    <location>
        <begin position="181"/>
        <end position="193"/>
    </location>
</feature>
<proteinExistence type="predicted"/>
<feature type="compositionally biased region" description="Basic and acidic residues" evidence="1">
    <location>
        <begin position="676"/>
        <end position="717"/>
    </location>
</feature>
<feature type="compositionally biased region" description="Basic and acidic residues" evidence="1">
    <location>
        <begin position="643"/>
        <end position="669"/>
    </location>
</feature>
<feature type="compositionally biased region" description="Basic and acidic residues" evidence="1">
    <location>
        <begin position="962"/>
        <end position="973"/>
    </location>
</feature>
<dbReference type="EMBL" id="JAHIBW010000017">
    <property type="protein sequence ID" value="KAG7302483.1"/>
    <property type="molecule type" value="Genomic_DNA"/>
</dbReference>
<feature type="region of interest" description="Disordered" evidence="1">
    <location>
        <begin position="1059"/>
        <end position="1082"/>
    </location>
</feature>
<keyword evidence="4" id="KW-1185">Reference proteome</keyword>
<feature type="compositionally biased region" description="Polar residues" evidence="1">
    <location>
        <begin position="308"/>
        <end position="318"/>
    </location>
</feature>
<feature type="compositionally biased region" description="Basic and acidic residues" evidence="1">
    <location>
        <begin position="291"/>
        <end position="307"/>
    </location>
</feature>
<evidence type="ECO:0000256" key="1">
    <source>
        <dbReference type="SAM" id="MobiDB-lite"/>
    </source>
</evidence>
<feature type="region of interest" description="Disordered" evidence="1">
    <location>
        <begin position="1"/>
        <end position="27"/>
    </location>
</feature>
<name>A0ABQ7QEX7_PLUXY</name>
<feature type="region of interest" description="Disordered" evidence="1">
    <location>
        <begin position="750"/>
        <end position="779"/>
    </location>
</feature>
<feature type="region of interest" description="Disordered" evidence="1">
    <location>
        <begin position="179"/>
        <end position="342"/>
    </location>
</feature>
<gene>
    <name evidence="3" type="ORF">JYU34_012394</name>
</gene>
<keyword evidence="2" id="KW-1133">Transmembrane helix</keyword>
<keyword evidence="2" id="KW-0472">Membrane</keyword>
<reference evidence="3 4" key="1">
    <citation type="submission" date="2021-06" db="EMBL/GenBank/DDBJ databases">
        <title>A haploid diamondback moth (Plutella xylostella L.) genome assembly resolves 31 chromosomes and identifies a diamide resistance mutation.</title>
        <authorList>
            <person name="Ward C.M."/>
            <person name="Perry K.D."/>
            <person name="Baker G."/>
            <person name="Powis K."/>
            <person name="Heckel D.G."/>
            <person name="Baxter S.W."/>
        </authorList>
    </citation>
    <scope>NUCLEOTIDE SEQUENCE [LARGE SCALE GENOMIC DNA]</scope>
    <source>
        <strain evidence="3 4">LV</strain>
        <tissue evidence="3">Single pupa</tissue>
    </source>
</reference>
<evidence type="ECO:0000313" key="3">
    <source>
        <dbReference type="EMBL" id="KAG7302483.1"/>
    </source>
</evidence>
<feature type="region of interest" description="Disordered" evidence="1">
    <location>
        <begin position="572"/>
        <end position="631"/>
    </location>
</feature>
<organism evidence="3 4">
    <name type="scientific">Plutella xylostella</name>
    <name type="common">Diamondback moth</name>
    <name type="synonym">Plutella maculipennis</name>
    <dbReference type="NCBI Taxonomy" id="51655"/>
    <lineage>
        <taxon>Eukaryota</taxon>
        <taxon>Metazoa</taxon>
        <taxon>Ecdysozoa</taxon>
        <taxon>Arthropoda</taxon>
        <taxon>Hexapoda</taxon>
        <taxon>Insecta</taxon>
        <taxon>Pterygota</taxon>
        <taxon>Neoptera</taxon>
        <taxon>Endopterygota</taxon>
        <taxon>Lepidoptera</taxon>
        <taxon>Glossata</taxon>
        <taxon>Ditrysia</taxon>
        <taxon>Yponomeutoidea</taxon>
        <taxon>Plutellidae</taxon>
        <taxon>Plutella</taxon>
    </lineage>
</organism>
<feature type="compositionally biased region" description="Basic and acidic residues" evidence="1">
    <location>
        <begin position="80"/>
        <end position="90"/>
    </location>
</feature>
<feature type="compositionally biased region" description="Basic residues" evidence="1">
    <location>
        <begin position="1"/>
        <end position="10"/>
    </location>
</feature>
<feature type="region of interest" description="Disordered" evidence="1">
    <location>
        <begin position="962"/>
        <end position="981"/>
    </location>
</feature>
<comment type="caution">
    <text evidence="3">The sequence shown here is derived from an EMBL/GenBank/DDBJ whole genome shotgun (WGS) entry which is preliminary data.</text>
</comment>
<feature type="compositionally biased region" description="Basic and acidic residues" evidence="1">
    <location>
        <begin position="209"/>
        <end position="250"/>
    </location>
</feature>
<feature type="compositionally biased region" description="Basic and acidic residues" evidence="1">
    <location>
        <begin position="591"/>
        <end position="621"/>
    </location>
</feature>
<feature type="region of interest" description="Disordered" evidence="1">
    <location>
        <begin position="63"/>
        <end position="132"/>
    </location>
</feature>